<dbReference type="Gene3D" id="3.30.160.660">
    <property type="match status" value="1"/>
</dbReference>
<dbReference type="PANTHER" id="PTHR37809:SF1">
    <property type="entry name" value="RIBOSOMAL PROTEIN S12 METHYLTHIOTRANSFERASE ACCESSORY FACTOR YCAO"/>
    <property type="match status" value="1"/>
</dbReference>
<accession>A0A7K3MA16</accession>
<evidence type="ECO:0000313" key="4">
    <source>
        <dbReference type="Proteomes" id="UP000460435"/>
    </source>
</evidence>
<keyword evidence="4" id="KW-1185">Reference proteome</keyword>
<dbReference type="InterPro" id="IPR027624">
    <property type="entry name" value="TOMM_cyclo_SagD"/>
</dbReference>
<dbReference type="EMBL" id="WLZY01000010">
    <property type="protein sequence ID" value="NDL60165.1"/>
    <property type="molecule type" value="Genomic_DNA"/>
</dbReference>
<dbReference type="Gene3D" id="3.30.1330.230">
    <property type="match status" value="1"/>
</dbReference>
<dbReference type="NCBIfam" id="TIGR03882">
    <property type="entry name" value="cyclo_dehyd_2"/>
    <property type="match status" value="1"/>
</dbReference>
<feature type="region of interest" description="Disordered" evidence="1">
    <location>
        <begin position="228"/>
        <end position="248"/>
    </location>
</feature>
<dbReference type="PROSITE" id="PS51664">
    <property type="entry name" value="YCAO"/>
    <property type="match status" value="1"/>
</dbReference>
<feature type="region of interest" description="Disordered" evidence="1">
    <location>
        <begin position="1"/>
        <end position="22"/>
    </location>
</feature>
<dbReference type="AlphaFoldDB" id="A0A7K3MA16"/>
<feature type="domain" description="YcaO" evidence="2">
    <location>
        <begin position="296"/>
        <end position="683"/>
    </location>
</feature>
<evidence type="ECO:0000256" key="1">
    <source>
        <dbReference type="SAM" id="MobiDB-lite"/>
    </source>
</evidence>
<dbReference type="InterPro" id="IPR003776">
    <property type="entry name" value="YcaO-like_dom"/>
</dbReference>
<organism evidence="3 4">
    <name type="scientific">Phytoactinopolyspora mesophila</name>
    <dbReference type="NCBI Taxonomy" id="2650750"/>
    <lineage>
        <taxon>Bacteria</taxon>
        <taxon>Bacillati</taxon>
        <taxon>Actinomycetota</taxon>
        <taxon>Actinomycetes</taxon>
        <taxon>Jiangellales</taxon>
        <taxon>Jiangellaceae</taxon>
        <taxon>Phytoactinopolyspora</taxon>
    </lineage>
</organism>
<comment type="caution">
    <text evidence="3">The sequence shown here is derived from an EMBL/GenBank/DDBJ whole genome shotgun (WGS) entry which is preliminary data.</text>
</comment>
<dbReference type="Gene3D" id="3.30.40.250">
    <property type="match status" value="1"/>
</dbReference>
<gene>
    <name evidence="3" type="ORF">F7O44_24125</name>
</gene>
<proteinExistence type="predicted"/>
<dbReference type="Pfam" id="PF02624">
    <property type="entry name" value="YcaO"/>
    <property type="match status" value="1"/>
</dbReference>
<evidence type="ECO:0000259" key="2">
    <source>
        <dbReference type="PROSITE" id="PS51664"/>
    </source>
</evidence>
<reference evidence="3 4" key="1">
    <citation type="submission" date="2019-11" db="EMBL/GenBank/DDBJ databases">
        <authorList>
            <person name="Li X.-J."/>
            <person name="Feng X.-M."/>
        </authorList>
    </citation>
    <scope>NUCLEOTIDE SEQUENCE [LARGE SCALE GENOMIC DNA]</scope>
    <source>
        <strain evidence="3 4">XMNu-373</strain>
    </source>
</reference>
<evidence type="ECO:0000313" key="3">
    <source>
        <dbReference type="EMBL" id="NDL60165.1"/>
    </source>
</evidence>
<protein>
    <submittedName>
        <fullName evidence="3">TOMM leader peptide-binding protein</fullName>
    </submittedName>
</protein>
<name>A0A7K3MA16_9ACTN</name>
<dbReference type="InterPro" id="IPR022291">
    <property type="entry name" value="Bacteriocin_synth_cyclodeHase"/>
</dbReference>
<dbReference type="PANTHER" id="PTHR37809">
    <property type="entry name" value="RIBOSOMAL PROTEIN S12 METHYLTHIOTRANSFERASE ACCESSORY FACTOR YCAO"/>
    <property type="match status" value="1"/>
</dbReference>
<sequence length="683" mass="74426">MLRATGSGPQHPLPVSPIRREKGVSRMTTLTTLDAQLDPGTKSLLSDVGQQIAMQLSPRAAAACRALDVAMLGTPGRSARLTVPTADAHHPLATDTGDDATGASRVSVRLYAGTVVVAATPGAPGPCPSCLDRRWTVCRPMLERRILDDPYGAVATDASPPGPHVLAIAARLAETAVAAEPGGPGYPVWEIDTRTSSVKAFGLIRDSSCPDCADPLPDTAEDAEIRLRPAPPVKPGASRTKTPDDLRLPMDALANPVCGMLGAPAMRAYHATATAPVSGRFHVRSKYGLHEMWWSGHAENYHLSELLGALEGLERDAGQRPRRTGIARVASVTDLDVPHVEMETCGLYTSDFYDRHQEKYVPWTDNPSIPWVWGWSLRDRRSLLLPEQIVYYLDHRTDHRNTVQECSNGCASGSSATEAVLHGLLELIERDAFLISWYSGLTPDEIDLDTVTHPLVRQMRAQVDLLGFDLRCFDIRQDLPVPAVGAVAVRRDDGLGTLCFAGGASLDPEDAVRAAVCEVASYVPGFADRVADSREHLELMTTDYRHVTELSHHALLFGMPEMAPHAQHWLRQAEQVAIDELYADWTSGRPPVTDLRQPVSEIVSLLAERGHDTVVVDQTTPEQQDMGLHTVATVVPGLVPIDFGWARQRALTLPRTRWAPYRAGHATRPLTSDQLHLVPHPFP</sequence>
<dbReference type="NCBIfam" id="TIGR03604">
    <property type="entry name" value="TOMM_cyclo_SagD"/>
    <property type="match status" value="1"/>
</dbReference>
<dbReference type="Proteomes" id="UP000460435">
    <property type="component" value="Unassembled WGS sequence"/>
</dbReference>